<feature type="transmembrane region" description="Helical" evidence="9">
    <location>
        <begin position="181"/>
        <end position="201"/>
    </location>
</feature>
<evidence type="ECO:0000256" key="7">
    <source>
        <dbReference type="ARBA" id="ARBA00023136"/>
    </source>
</evidence>
<evidence type="ECO:0000256" key="2">
    <source>
        <dbReference type="ARBA" id="ARBA00007935"/>
    </source>
</evidence>
<feature type="transmembrane region" description="Helical" evidence="9">
    <location>
        <begin position="40"/>
        <end position="61"/>
    </location>
</feature>
<comment type="caution">
    <text evidence="10">The sequence shown here is derived from an EMBL/GenBank/DDBJ whole genome shotgun (WGS) entry which is preliminary data.</text>
</comment>
<evidence type="ECO:0000256" key="9">
    <source>
        <dbReference type="SAM" id="Phobius"/>
    </source>
</evidence>
<gene>
    <name evidence="10" type="ORF">R3P82_14750</name>
</gene>
<evidence type="ECO:0000256" key="1">
    <source>
        <dbReference type="ARBA" id="ARBA00004651"/>
    </source>
</evidence>
<dbReference type="RefSeq" id="WP_317470843.1">
    <property type="nucleotide sequence ID" value="NZ_JAWLKJ010000003.1"/>
</dbReference>
<proteinExistence type="inferred from homology"/>
<evidence type="ECO:0000313" key="10">
    <source>
        <dbReference type="EMBL" id="MDV6300365.1"/>
    </source>
</evidence>
<dbReference type="Pfam" id="PF01032">
    <property type="entry name" value="FecCD"/>
    <property type="match status" value="1"/>
</dbReference>
<reference evidence="10" key="1">
    <citation type="submission" date="2023-10" db="EMBL/GenBank/DDBJ databases">
        <title>Development of a sustainable strategy for remediation of hydrocarbon-contaminated territories based on the waste exchange concept.</title>
        <authorList>
            <person name="Krivoruchko A."/>
        </authorList>
    </citation>
    <scope>NUCLEOTIDE SEQUENCE</scope>
    <source>
        <strain evidence="10">IEGM 1175</strain>
    </source>
</reference>
<sequence length="363" mass="36001">MSPDVLYRTAGPASGASTHTELAETEQVVRHLSSRRRRHAVLVVVGLAVALVTVMAVRVLLGRYTVTIPDFIAILGGATIPGATFVVMEDKLPRAVLGALAGLAFGASGALFRRVLGNPLASPDILGISHGASAGAVAGMALWGLRGVGVVPAALLGSAVALAIVLAASAGRRTGIVGQRFLLGGVAVAALGTAVVTQLIARLPLTGAQEAAVWTVGSLSGASGERIAWLAVALVVLLPPGMWLHAALRPAELGPELAVGLGSRPVPTRAAALGVGSLLAAAATAVAGPLAFVALLSTPVAAALGRGRPRIGAAALIGAVIVVAADIVASEALGTVDLPTGVVTGALGAPAMLWILLRSRKVA</sequence>
<feature type="region of interest" description="Disordered" evidence="8">
    <location>
        <begin position="1"/>
        <end position="20"/>
    </location>
</feature>
<protein>
    <submittedName>
        <fullName evidence="10">Iron ABC transporter permease</fullName>
    </submittedName>
</protein>
<dbReference type="InterPro" id="IPR000522">
    <property type="entry name" value="ABC_transptr_permease_BtuC"/>
</dbReference>
<dbReference type="GO" id="GO:0033214">
    <property type="term" value="P:siderophore-iron import into cell"/>
    <property type="evidence" value="ECO:0007669"/>
    <property type="project" value="TreeGrafter"/>
</dbReference>
<dbReference type="AlphaFoldDB" id="A0AAE4QY92"/>
<keyword evidence="7 9" id="KW-0472">Membrane</keyword>
<dbReference type="EMBL" id="JAWLKJ010000003">
    <property type="protein sequence ID" value="MDV6300365.1"/>
    <property type="molecule type" value="Genomic_DNA"/>
</dbReference>
<dbReference type="PANTHER" id="PTHR30472">
    <property type="entry name" value="FERRIC ENTEROBACTIN TRANSPORT SYSTEM PERMEASE PROTEIN"/>
    <property type="match status" value="1"/>
</dbReference>
<keyword evidence="3" id="KW-0813">Transport</keyword>
<dbReference type="Gene3D" id="1.10.3470.10">
    <property type="entry name" value="ABC transporter involved in vitamin B12 uptake, BtuC"/>
    <property type="match status" value="1"/>
</dbReference>
<comment type="subcellular location">
    <subcellularLocation>
        <location evidence="1">Cell membrane</location>
        <topology evidence="1">Multi-pass membrane protein</topology>
    </subcellularLocation>
</comment>
<evidence type="ECO:0000256" key="5">
    <source>
        <dbReference type="ARBA" id="ARBA00022692"/>
    </source>
</evidence>
<dbReference type="InterPro" id="IPR037294">
    <property type="entry name" value="ABC_BtuC-like"/>
</dbReference>
<feature type="transmembrane region" description="Helical" evidence="9">
    <location>
        <begin position="338"/>
        <end position="357"/>
    </location>
</feature>
<feature type="transmembrane region" description="Helical" evidence="9">
    <location>
        <begin position="150"/>
        <end position="169"/>
    </location>
</feature>
<feature type="transmembrane region" description="Helical" evidence="9">
    <location>
        <begin position="95"/>
        <end position="113"/>
    </location>
</feature>
<keyword evidence="5 9" id="KW-0812">Transmembrane</keyword>
<dbReference type="GO" id="GO:0022857">
    <property type="term" value="F:transmembrane transporter activity"/>
    <property type="evidence" value="ECO:0007669"/>
    <property type="project" value="InterPro"/>
</dbReference>
<dbReference type="PANTHER" id="PTHR30472:SF24">
    <property type="entry name" value="FERRIC ENTEROBACTIN TRANSPORT SYSTEM PERMEASE PROTEIN FEPG"/>
    <property type="match status" value="1"/>
</dbReference>
<comment type="similarity">
    <text evidence="2">Belongs to the binding-protein-dependent transport system permease family. FecCD subfamily.</text>
</comment>
<keyword evidence="6 9" id="KW-1133">Transmembrane helix</keyword>
<evidence type="ECO:0000256" key="8">
    <source>
        <dbReference type="SAM" id="MobiDB-lite"/>
    </source>
</evidence>
<feature type="transmembrane region" description="Helical" evidence="9">
    <location>
        <begin position="311"/>
        <end position="332"/>
    </location>
</feature>
<accession>A0AAE4QY92</accession>
<dbReference type="CDD" id="cd06550">
    <property type="entry name" value="TM_ABC_iron-siderophores_like"/>
    <property type="match status" value="1"/>
</dbReference>
<organism evidence="10 11">
    <name type="scientific">Dietzia maris</name>
    <dbReference type="NCBI Taxonomy" id="37915"/>
    <lineage>
        <taxon>Bacteria</taxon>
        <taxon>Bacillati</taxon>
        <taxon>Actinomycetota</taxon>
        <taxon>Actinomycetes</taxon>
        <taxon>Mycobacteriales</taxon>
        <taxon>Dietziaceae</taxon>
        <taxon>Dietzia</taxon>
    </lineage>
</organism>
<dbReference type="Proteomes" id="UP001185873">
    <property type="component" value="Unassembled WGS sequence"/>
</dbReference>
<dbReference type="SUPFAM" id="SSF81345">
    <property type="entry name" value="ABC transporter involved in vitamin B12 uptake, BtuC"/>
    <property type="match status" value="1"/>
</dbReference>
<evidence type="ECO:0000313" key="11">
    <source>
        <dbReference type="Proteomes" id="UP001185873"/>
    </source>
</evidence>
<evidence type="ECO:0000256" key="4">
    <source>
        <dbReference type="ARBA" id="ARBA00022475"/>
    </source>
</evidence>
<dbReference type="GO" id="GO:0005886">
    <property type="term" value="C:plasma membrane"/>
    <property type="evidence" value="ECO:0007669"/>
    <property type="project" value="UniProtKB-SubCell"/>
</dbReference>
<feature type="transmembrane region" description="Helical" evidence="9">
    <location>
        <begin position="67"/>
        <end position="88"/>
    </location>
</feature>
<evidence type="ECO:0000256" key="6">
    <source>
        <dbReference type="ARBA" id="ARBA00022989"/>
    </source>
</evidence>
<feature type="transmembrane region" description="Helical" evidence="9">
    <location>
        <begin position="271"/>
        <end position="304"/>
    </location>
</feature>
<keyword evidence="4" id="KW-1003">Cell membrane</keyword>
<name>A0AAE4QY92_9ACTN</name>
<evidence type="ECO:0000256" key="3">
    <source>
        <dbReference type="ARBA" id="ARBA00022448"/>
    </source>
</evidence>